<evidence type="ECO:0000313" key="11">
    <source>
        <dbReference type="EMBL" id="CAF4386107.1"/>
    </source>
</evidence>
<dbReference type="Proteomes" id="UP000663866">
    <property type="component" value="Unassembled WGS sequence"/>
</dbReference>
<dbReference type="Pfam" id="PF08031">
    <property type="entry name" value="BBE"/>
    <property type="match status" value="1"/>
</dbReference>
<evidence type="ECO:0000256" key="2">
    <source>
        <dbReference type="ARBA" id="ARBA00005466"/>
    </source>
</evidence>
<dbReference type="InterPro" id="IPR016169">
    <property type="entry name" value="FAD-bd_PCMH_sub2"/>
</dbReference>
<gene>
    <name evidence="8" type="ORF">MBJ925_LOCUS22433</name>
    <name evidence="11" type="ORF">OVN521_LOCUS34007</name>
    <name evidence="10" type="ORF">SMN809_LOCUS12436</name>
    <name evidence="9" type="ORF">WKI299_LOCUS32710</name>
</gene>
<keyword evidence="13" id="KW-1185">Reference proteome</keyword>
<dbReference type="SUPFAM" id="SSF56176">
    <property type="entry name" value="FAD-binding/transporter-associated domain-like"/>
    <property type="match status" value="1"/>
</dbReference>
<organism evidence="8 12">
    <name type="scientific">Rotaria magnacalcarata</name>
    <dbReference type="NCBI Taxonomy" id="392030"/>
    <lineage>
        <taxon>Eukaryota</taxon>
        <taxon>Metazoa</taxon>
        <taxon>Spiralia</taxon>
        <taxon>Gnathifera</taxon>
        <taxon>Rotifera</taxon>
        <taxon>Eurotatoria</taxon>
        <taxon>Bdelloidea</taxon>
        <taxon>Philodinida</taxon>
        <taxon>Philodinidae</taxon>
        <taxon>Rotaria</taxon>
    </lineage>
</organism>
<keyword evidence="4" id="KW-0274">FAD</keyword>
<accession>A0A816TT13</accession>
<sequence length="515" mass="58373">MMDSFIHFYSTIIFLSVLVLINTQSDPLSTLESTIISHGGQVLRITDPQYKAAATLHNRAIQTWPELILRPATHDDVLLALLTLSSLRIPIRIMGGRHSYGGYCSHQGIVLDSALLKDLKIDWETETITMDAGIIWDDVYRVLNGTEYVIMGGLCPTVGVVGFTLGGGYNAMYSRSYGFASDNVLKFKVALYNGSVVTASSEINPDLYWALRGGGGGNFGYVLQMTQKIHRINETHMPNGQFTFLNITWINVDIKIALNNWLAFLKEVADNDIRISFNVIVAVNGESNFLMMYCSFNGPSIEIDTVFNPWLLKDPKPTFNSMFNYTQNDISRVLAIPFPVVNREHVLSAMAINITEAMLDIILDFQPNSTADVGSWTELIYLHSATKDKNTAYAFPDISFDIAPGVSWRNPDNDPYAIDMSEKFLQKLIDAAAPTKSIVGAYLNYIDPYLPNWQTMYYRHHWDRLREIQTKWDPTWYFRFPQGIPPYNQQSNAYKLPNKNSMVIISSFIMLVWFY</sequence>
<evidence type="ECO:0000313" key="13">
    <source>
        <dbReference type="Proteomes" id="UP000663866"/>
    </source>
</evidence>
<evidence type="ECO:0000259" key="7">
    <source>
        <dbReference type="PROSITE" id="PS51387"/>
    </source>
</evidence>
<dbReference type="InterPro" id="IPR012951">
    <property type="entry name" value="BBE"/>
</dbReference>
<evidence type="ECO:0000256" key="6">
    <source>
        <dbReference type="SAM" id="SignalP"/>
    </source>
</evidence>
<dbReference type="EMBL" id="CAJNRF010015131">
    <property type="protein sequence ID" value="CAF2166661.1"/>
    <property type="molecule type" value="Genomic_DNA"/>
</dbReference>
<dbReference type="PROSITE" id="PS51387">
    <property type="entry name" value="FAD_PCMH"/>
    <property type="match status" value="1"/>
</dbReference>
<dbReference type="Proteomes" id="UP000663856">
    <property type="component" value="Unassembled WGS sequence"/>
</dbReference>
<feature type="chain" id="PRO_5035610597" description="FAD-binding PCMH-type domain-containing protein" evidence="6">
    <location>
        <begin position="26"/>
        <end position="515"/>
    </location>
</feature>
<dbReference type="Pfam" id="PF01565">
    <property type="entry name" value="FAD_binding_4"/>
    <property type="match status" value="1"/>
</dbReference>
<dbReference type="GO" id="GO:0016491">
    <property type="term" value="F:oxidoreductase activity"/>
    <property type="evidence" value="ECO:0007669"/>
    <property type="project" value="UniProtKB-KW"/>
</dbReference>
<dbReference type="PANTHER" id="PTHR42973">
    <property type="entry name" value="BINDING OXIDOREDUCTASE, PUTATIVE (AFU_ORTHOLOGUE AFUA_1G17690)-RELATED"/>
    <property type="match status" value="1"/>
</dbReference>
<dbReference type="InterPro" id="IPR036318">
    <property type="entry name" value="FAD-bd_PCMH-like_sf"/>
</dbReference>
<dbReference type="EMBL" id="CAJNRE010011505">
    <property type="protein sequence ID" value="CAF2101972.1"/>
    <property type="molecule type" value="Genomic_DNA"/>
</dbReference>
<dbReference type="InterPro" id="IPR016166">
    <property type="entry name" value="FAD-bd_PCMH"/>
</dbReference>
<dbReference type="EMBL" id="CAJOBG010039457">
    <property type="protein sequence ID" value="CAF4386107.1"/>
    <property type="molecule type" value="Genomic_DNA"/>
</dbReference>
<evidence type="ECO:0000256" key="1">
    <source>
        <dbReference type="ARBA" id="ARBA00001974"/>
    </source>
</evidence>
<keyword evidence="3" id="KW-0285">Flavoprotein</keyword>
<comment type="similarity">
    <text evidence="2">Belongs to the oxygen-dependent FAD-linked oxidoreductase family.</text>
</comment>
<feature type="domain" description="FAD-binding PCMH-type" evidence="7">
    <location>
        <begin position="61"/>
        <end position="232"/>
    </location>
</feature>
<name>A0A816TT13_9BILA</name>
<comment type="caution">
    <text evidence="8">The sequence shown here is derived from an EMBL/GenBank/DDBJ whole genome shotgun (WGS) entry which is preliminary data.</text>
</comment>
<feature type="signal peptide" evidence="6">
    <location>
        <begin position="1"/>
        <end position="25"/>
    </location>
</feature>
<dbReference type="Proteomes" id="UP000676336">
    <property type="component" value="Unassembled WGS sequence"/>
</dbReference>
<evidence type="ECO:0000256" key="5">
    <source>
        <dbReference type="ARBA" id="ARBA00023002"/>
    </source>
</evidence>
<dbReference type="PANTHER" id="PTHR42973:SF39">
    <property type="entry name" value="FAD-BINDING PCMH-TYPE DOMAIN-CONTAINING PROTEIN"/>
    <property type="match status" value="1"/>
</dbReference>
<dbReference type="AlphaFoldDB" id="A0A816TT13"/>
<proteinExistence type="inferred from homology"/>
<evidence type="ECO:0000256" key="3">
    <source>
        <dbReference type="ARBA" id="ARBA00022630"/>
    </source>
</evidence>
<protein>
    <recommendedName>
        <fullName evidence="7">FAD-binding PCMH-type domain-containing protein</fullName>
    </recommendedName>
</protein>
<evidence type="ECO:0000313" key="12">
    <source>
        <dbReference type="Proteomes" id="UP000663824"/>
    </source>
</evidence>
<comment type="cofactor">
    <cofactor evidence="1">
        <name>FAD</name>
        <dbReference type="ChEBI" id="CHEBI:57692"/>
    </cofactor>
</comment>
<evidence type="ECO:0000313" key="8">
    <source>
        <dbReference type="EMBL" id="CAF2101972.1"/>
    </source>
</evidence>
<dbReference type="Proteomes" id="UP000663824">
    <property type="component" value="Unassembled WGS sequence"/>
</dbReference>
<reference evidence="8" key="1">
    <citation type="submission" date="2021-02" db="EMBL/GenBank/DDBJ databases">
        <authorList>
            <person name="Nowell W R."/>
        </authorList>
    </citation>
    <scope>NUCLEOTIDE SEQUENCE</scope>
</reference>
<evidence type="ECO:0000313" key="9">
    <source>
        <dbReference type="EMBL" id="CAF2166661.1"/>
    </source>
</evidence>
<dbReference type="InterPro" id="IPR050416">
    <property type="entry name" value="FAD-linked_Oxidoreductase"/>
</dbReference>
<evidence type="ECO:0000313" key="10">
    <source>
        <dbReference type="EMBL" id="CAF4010208.1"/>
    </source>
</evidence>
<dbReference type="Gene3D" id="3.30.465.10">
    <property type="match status" value="1"/>
</dbReference>
<dbReference type="Gene3D" id="3.40.462.20">
    <property type="match status" value="1"/>
</dbReference>
<evidence type="ECO:0000256" key="4">
    <source>
        <dbReference type="ARBA" id="ARBA00022827"/>
    </source>
</evidence>
<dbReference type="EMBL" id="CAJOBI010004695">
    <property type="protein sequence ID" value="CAF4010208.1"/>
    <property type="molecule type" value="Genomic_DNA"/>
</dbReference>
<keyword evidence="6" id="KW-0732">Signal</keyword>
<keyword evidence="5" id="KW-0560">Oxidoreductase</keyword>
<dbReference type="InterPro" id="IPR006094">
    <property type="entry name" value="Oxid_FAD_bind_N"/>
</dbReference>
<dbReference type="GO" id="GO:0071949">
    <property type="term" value="F:FAD binding"/>
    <property type="evidence" value="ECO:0007669"/>
    <property type="project" value="InterPro"/>
</dbReference>